<organism evidence="2 3">
    <name type="scientific">Methylomicrobium album BG8</name>
    <dbReference type="NCBI Taxonomy" id="686340"/>
    <lineage>
        <taxon>Bacteria</taxon>
        <taxon>Pseudomonadati</taxon>
        <taxon>Pseudomonadota</taxon>
        <taxon>Gammaproteobacteria</taxon>
        <taxon>Methylococcales</taxon>
        <taxon>Methylococcaceae</taxon>
        <taxon>Methylomicrobium</taxon>
    </lineage>
</organism>
<dbReference type="EMBL" id="CM001475">
    <property type="protein sequence ID" value="EIC30492.1"/>
    <property type="molecule type" value="Genomic_DNA"/>
</dbReference>
<keyword evidence="1" id="KW-0812">Transmembrane</keyword>
<evidence type="ECO:0000256" key="1">
    <source>
        <dbReference type="SAM" id="Phobius"/>
    </source>
</evidence>
<sequence>MNSAEDFIKRYRDNLAPVLRDLEPGRKALLALFWTGVVFLLASAPGFVLLFRTGQPVYLVAAAPFAVAALYQFYRFSEKKKDYTAEFKNGVIRELVALIDPHLDYYPHRHIGEDDYRESDIFRSRIDRFEGDDLVEGGLGATRLRFSELWHQEKHETTDSKGRRQTRWETVFKGIFFIADFNKHFLGKTYVVPDARENILGIGRLFEKWSFGHGELVALENPEFEKLFTVYGTDQVEARYILSPSLMERLVNFRNKAGTRVHIAFIHSKLFLALSINKNLFEPKIFSSGAQSGYLREYFRYLALVAGIVDDLNLNLRIWGKV</sequence>
<dbReference type="STRING" id="686340.Metal_2800"/>
<dbReference type="InterPro" id="IPR021484">
    <property type="entry name" value="DUF3137"/>
</dbReference>
<feature type="transmembrane region" description="Helical" evidence="1">
    <location>
        <begin position="29"/>
        <end position="51"/>
    </location>
</feature>
<gene>
    <name evidence="2" type="ORF">Metal_2800</name>
</gene>
<evidence type="ECO:0000313" key="2">
    <source>
        <dbReference type="EMBL" id="EIC30492.1"/>
    </source>
</evidence>
<keyword evidence="1" id="KW-1133">Transmembrane helix</keyword>
<evidence type="ECO:0008006" key="4">
    <source>
        <dbReference type="Google" id="ProtNLM"/>
    </source>
</evidence>
<dbReference type="HOGENOM" id="CLU_064247_0_0_6"/>
<evidence type="ECO:0000313" key="3">
    <source>
        <dbReference type="Proteomes" id="UP000005090"/>
    </source>
</evidence>
<dbReference type="eggNOG" id="COG0457">
    <property type="taxonomic scope" value="Bacteria"/>
</dbReference>
<reference evidence="2 3" key="1">
    <citation type="journal article" date="2013" name="Genome Announc.">
        <title>Genome Sequence of the Obligate Gammaproteobacterial Methanotroph Methylomicrobium album Strain BG8.</title>
        <authorList>
            <person name="Kits K.D."/>
            <person name="Kalyuzhnaya M.G."/>
            <person name="Klotz M.G."/>
            <person name="Jetten M.S."/>
            <person name="Op den Camp H.J."/>
            <person name="Vuilleumier S."/>
            <person name="Bringel F."/>
            <person name="Dispirito A.A."/>
            <person name="Murrell J.C."/>
            <person name="Bruce D."/>
            <person name="Cheng J.F."/>
            <person name="Copeland A."/>
            <person name="Goodwin L."/>
            <person name="Hauser L."/>
            <person name="Lajus A."/>
            <person name="Land M.L."/>
            <person name="Lapidus A."/>
            <person name="Lucas S."/>
            <person name="Medigue C."/>
            <person name="Pitluck S."/>
            <person name="Woyke T."/>
            <person name="Zeytun A."/>
            <person name="Stein L.Y."/>
        </authorList>
    </citation>
    <scope>NUCLEOTIDE SEQUENCE [LARGE SCALE GENOMIC DNA]</scope>
    <source>
        <strain evidence="2 3">BG8</strain>
    </source>
</reference>
<keyword evidence="3" id="KW-1185">Reference proteome</keyword>
<keyword evidence="1" id="KW-0472">Membrane</keyword>
<proteinExistence type="predicted"/>
<dbReference type="Proteomes" id="UP000005090">
    <property type="component" value="Chromosome"/>
</dbReference>
<feature type="transmembrane region" description="Helical" evidence="1">
    <location>
        <begin position="57"/>
        <end position="74"/>
    </location>
</feature>
<dbReference type="Pfam" id="PF11335">
    <property type="entry name" value="DUF3137"/>
    <property type="match status" value="1"/>
</dbReference>
<name>H8GL11_METAL</name>
<protein>
    <recommendedName>
        <fullName evidence="4">Galanin</fullName>
    </recommendedName>
</protein>
<dbReference type="AlphaFoldDB" id="H8GL11"/>
<accession>H8GL11</accession>